<dbReference type="VEuPathDB" id="VectorBase:CPIJ014585"/>
<feature type="signal peptide" evidence="8">
    <location>
        <begin position="1"/>
        <end position="19"/>
    </location>
</feature>
<dbReference type="EMBL" id="DS232374">
    <property type="protein sequence ID" value="EDS40793.1"/>
    <property type="molecule type" value="Genomic_DNA"/>
</dbReference>
<organism>
    <name type="scientific">Culex quinquefasciatus</name>
    <name type="common">Southern house mosquito</name>
    <name type="synonym">Culex pungens</name>
    <dbReference type="NCBI Taxonomy" id="7176"/>
    <lineage>
        <taxon>Eukaryota</taxon>
        <taxon>Metazoa</taxon>
        <taxon>Ecdysozoa</taxon>
        <taxon>Arthropoda</taxon>
        <taxon>Hexapoda</taxon>
        <taxon>Insecta</taxon>
        <taxon>Pterygota</taxon>
        <taxon>Neoptera</taxon>
        <taxon>Endopterygota</taxon>
        <taxon>Diptera</taxon>
        <taxon>Nematocera</taxon>
        <taxon>Culicoidea</taxon>
        <taxon>Culicidae</taxon>
        <taxon>Culicinae</taxon>
        <taxon>Culicini</taxon>
        <taxon>Culex</taxon>
        <taxon>Culex</taxon>
    </lineage>
</organism>
<dbReference type="eggNOG" id="KOG2948">
    <property type="taxonomic scope" value="Eukaryota"/>
</dbReference>
<dbReference type="STRING" id="7176.B0X5A8"/>
<comment type="similarity">
    <text evidence="2">Belongs to the MYG1 family.</text>
</comment>
<dbReference type="EnsemblMetazoa" id="CPIJ014585-RA">
    <property type="protein sequence ID" value="CPIJ014585-PA"/>
    <property type="gene ID" value="CPIJ014585"/>
</dbReference>
<dbReference type="OrthoDB" id="10265310at2759"/>
<name>B0X5A8_CULQU</name>
<dbReference type="KEGG" id="cqu:CpipJ_CPIJ014585"/>
<keyword evidence="4 8" id="KW-0732">Signal</keyword>
<evidence type="ECO:0000256" key="1">
    <source>
        <dbReference type="ARBA" id="ARBA00004115"/>
    </source>
</evidence>
<evidence type="ECO:0000256" key="2">
    <source>
        <dbReference type="ARBA" id="ARBA00010105"/>
    </source>
</evidence>
<evidence type="ECO:0000313" key="9">
    <source>
        <dbReference type="EMBL" id="EDS40793.1"/>
    </source>
</evidence>
<dbReference type="InParanoid" id="B0X5A8"/>
<dbReference type="eggNOG" id="KOG1631">
    <property type="taxonomic scope" value="Eukaryota"/>
</dbReference>
<evidence type="ECO:0000256" key="6">
    <source>
        <dbReference type="ARBA" id="ARBA00022989"/>
    </source>
</evidence>
<keyword evidence="11" id="KW-1185">Reference proteome</keyword>
<sequence length="319" mass="36112">MKSLLIFALLVLLTVDGGSRLMAHSAAEDELNVEVEGEDAPLHSVESDSQFELPAGYPFEFLVGFDNKGSNDFIMETVQALFRYPMDFNYLLQNFWAIANNREIKLGHEATFPDTVSIIKVDEGLDGKTFLLCSSSASGSLVRKAVFDPAKNRYDHHQASFQETLNSLRPEVKGVPKYTSTRVRHFNPAWNATADDVEDVAKRFEKAKAYVAAEFINKVLYNANRWWSARAIVEKAVRNRVEVHFCPCKEHLYELENEHGIGGLPKYVIYFKRPNDWRVICVPLETASFVCRKRASTGETGRVRVALQIAVVSLEEKEE</sequence>
<comment type="subcellular location">
    <subcellularLocation>
        <location evidence="1">Endoplasmic reticulum membrane</location>
        <topology evidence="1">Single-pass type I membrane protein</topology>
    </subcellularLocation>
</comment>
<dbReference type="VEuPathDB" id="VectorBase:CQUJHB009363"/>
<evidence type="ECO:0000256" key="7">
    <source>
        <dbReference type="ARBA" id="ARBA00023136"/>
    </source>
</evidence>
<keyword evidence="7" id="KW-0472">Membrane</keyword>
<keyword evidence="6" id="KW-1133">Transmembrane helix</keyword>
<dbReference type="InterPro" id="IPR005595">
    <property type="entry name" value="TRAP_alpha"/>
</dbReference>
<dbReference type="VEuPathDB" id="VectorBase:CQUJHB004053"/>
<dbReference type="Pfam" id="PF03896">
    <property type="entry name" value="TRAP_alpha"/>
    <property type="match status" value="1"/>
</dbReference>
<feature type="chain" id="PRO_5011409005" evidence="8">
    <location>
        <begin position="20"/>
        <end position="319"/>
    </location>
</feature>
<dbReference type="Pfam" id="PF03690">
    <property type="entry name" value="MYG1_exonuc"/>
    <property type="match status" value="1"/>
</dbReference>
<proteinExistence type="inferred from homology"/>
<reference evidence="10" key="2">
    <citation type="submission" date="2021-02" db="UniProtKB">
        <authorList>
            <consortium name="EnsemblMetazoa"/>
        </authorList>
    </citation>
    <scope>IDENTIFICATION</scope>
    <source>
        <strain evidence="10">JHB</strain>
    </source>
</reference>
<keyword evidence="5" id="KW-0256">Endoplasmic reticulum</keyword>
<evidence type="ECO:0000256" key="4">
    <source>
        <dbReference type="ARBA" id="ARBA00022729"/>
    </source>
</evidence>
<gene>
    <name evidence="10" type="primary">6047849</name>
    <name evidence="9" type="ORF">CpipJ_CPIJ014585</name>
</gene>
<dbReference type="InterPro" id="IPR003226">
    <property type="entry name" value="MYG1_exonuclease"/>
</dbReference>
<evidence type="ECO:0000256" key="8">
    <source>
        <dbReference type="SAM" id="SignalP"/>
    </source>
</evidence>
<dbReference type="PANTHER" id="PTHR11215">
    <property type="entry name" value="METAL DEPENDENT HYDROLASE - RELATED"/>
    <property type="match status" value="1"/>
</dbReference>
<dbReference type="GO" id="GO:0005789">
    <property type="term" value="C:endoplasmic reticulum membrane"/>
    <property type="evidence" value="ECO:0007669"/>
    <property type="project" value="UniProtKB-SubCell"/>
</dbReference>
<evidence type="ECO:0000256" key="5">
    <source>
        <dbReference type="ARBA" id="ARBA00022824"/>
    </source>
</evidence>
<evidence type="ECO:0000313" key="11">
    <source>
        <dbReference type="Proteomes" id="UP000002320"/>
    </source>
</evidence>
<dbReference type="Proteomes" id="UP000002320">
    <property type="component" value="Unassembled WGS sequence"/>
</dbReference>
<keyword evidence="3" id="KW-0812">Transmembrane</keyword>
<dbReference type="PANTHER" id="PTHR11215:SF1">
    <property type="entry name" value="MYG1 EXONUCLEASE"/>
    <property type="match status" value="1"/>
</dbReference>
<dbReference type="HOGENOM" id="CLU_872263_0_0_1"/>
<reference evidence="9" key="1">
    <citation type="submission" date="2007-03" db="EMBL/GenBank/DDBJ databases">
        <title>Annotation of Culex pipiens quinquefasciatus.</title>
        <authorList>
            <consortium name="The Broad Institute Genome Sequencing Platform"/>
            <person name="Atkinson P.W."/>
            <person name="Hemingway J."/>
            <person name="Christensen B.M."/>
            <person name="Higgs S."/>
            <person name="Kodira C."/>
            <person name="Hannick L."/>
            <person name="Megy K."/>
            <person name="O'Leary S."/>
            <person name="Pearson M."/>
            <person name="Haas B.J."/>
            <person name="Mauceli E."/>
            <person name="Wortman J.R."/>
            <person name="Lee N.H."/>
            <person name="Guigo R."/>
            <person name="Stanke M."/>
            <person name="Alvarado L."/>
            <person name="Amedeo P."/>
            <person name="Antoine C.H."/>
            <person name="Arensburger P."/>
            <person name="Bidwell S.L."/>
            <person name="Crawford M."/>
            <person name="Camaro F."/>
            <person name="Devon K."/>
            <person name="Engels R."/>
            <person name="Hammond M."/>
            <person name="Howarth C."/>
            <person name="Koehrsen M."/>
            <person name="Lawson D."/>
            <person name="Montgomery P."/>
            <person name="Nene V."/>
            <person name="Nusbaum C."/>
            <person name="Puiu D."/>
            <person name="Romero-Severson J."/>
            <person name="Severson D.W."/>
            <person name="Shumway M."/>
            <person name="Sisk P."/>
            <person name="Stolte C."/>
            <person name="Zeng Q."/>
            <person name="Eisenstadt E."/>
            <person name="Fraser-Liggett C."/>
            <person name="Strausberg R."/>
            <person name="Galagan J."/>
            <person name="Birren B."/>
            <person name="Collins F.H."/>
        </authorList>
    </citation>
    <scope>NUCLEOTIDE SEQUENCE [LARGE SCALE GENOMIC DNA]</scope>
    <source>
        <strain evidence="9">JHB</strain>
    </source>
</reference>
<dbReference type="GO" id="GO:0005634">
    <property type="term" value="C:nucleus"/>
    <property type="evidence" value="ECO:0007669"/>
    <property type="project" value="TreeGrafter"/>
</dbReference>
<dbReference type="AlphaFoldDB" id="B0X5A8"/>
<accession>B0X5A8</accession>
<evidence type="ECO:0000256" key="3">
    <source>
        <dbReference type="ARBA" id="ARBA00022692"/>
    </source>
</evidence>
<protein>
    <submittedName>
        <fullName evidence="9">MYG1</fullName>
    </submittedName>
</protein>
<evidence type="ECO:0000313" key="10">
    <source>
        <dbReference type="EnsemblMetazoa" id="CPIJ014585-PA"/>
    </source>
</evidence>